<evidence type="ECO:0000313" key="2">
    <source>
        <dbReference type="EMBL" id="MBU2738689.1"/>
    </source>
</evidence>
<proteinExistence type="predicted"/>
<feature type="compositionally biased region" description="Acidic residues" evidence="1">
    <location>
        <begin position="279"/>
        <end position="304"/>
    </location>
</feature>
<dbReference type="Proteomes" id="UP001197028">
    <property type="component" value="Unassembled WGS sequence"/>
</dbReference>
<dbReference type="InterPro" id="IPR021496">
    <property type="entry name" value="DUF3150"/>
</dbReference>
<reference evidence="2 3" key="1">
    <citation type="journal article" date="2021" name="ISME J.">
        <title>Genomic evolution of the class Acidithiobacillia: deep-branching Proteobacteria living in extreme acidic conditions.</title>
        <authorList>
            <person name="Moya-Beltran A."/>
            <person name="Beard S."/>
            <person name="Rojas-Villalobos C."/>
            <person name="Issotta F."/>
            <person name="Gallardo Y."/>
            <person name="Ulloa R."/>
            <person name="Giaveno A."/>
            <person name="Degli Esposti M."/>
            <person name="Johnson D.B."/>
            <person name="Quatrini R."/>
        </authorList>
    </citation>
    <scope>NUCLEOTIDE SEQUENCE [LARGE SCALE GENOMIC DNA]</scope>
    <source>
        <strain evidence="2 3">ATCC 19703</strain>
    </source>
</reference>
<feature type="region of interest" description="Disordered" evidence="1">
    <location>
        <begin position="266"/>
        <end position="321"/>
    </location>
</feature>
<dbReference type="EMBL" id="JABELD010000055">
    <property type="protein sequence ID" value="MBU2738689.1"/>
    <property type="molecule type" value="Genomic_DNA"/>
</dbReference>
<accession>A0ABS5ZRS4</accession>
<dbReference type="RefSeq" id="WP_215863660.1">
    <property type="nucleotide sequence ID" value="NZ_JABELD010000055.1"/>
</dbReference>
<sequence length="321" mass="34946">MKTIVFLPEFKSISGSRALPRDLIESRDGRDLDKVLASSGTIQILPKEAVRVFGTARKSIETILLAKGTRFFGGFLVSEENAAEVQKSLEKIRDTVLEAREKLANELPRIIEDRVKDAPEWEDVIRQSAPSREDIQSSINFGWIKTPVNLANPEIKEVLKGNPLHIKIAKEMAQMASTFLGRPSGSGKRGIPGLGTLKSIQTKARALTFLDDRFNSLDEAINVIVDSALKGGPAAGMTVLGVLKVMSDPKAVLEFDPVEAGALLSEETESPAFTPDVQSVEDPEEDDSSIGAAEDGDMEIEEENPSYVPQPKTSGIPSWTF</sequence>
<evidence type="ECO:0000256" key="1">
    <source>
        <dbReference type="SAM" id="MobiDB-lite"/>
    </source>
</evidence>
<name>A0ABS5ZRS4_9PROT</name>
<dbReference type="Pfam" id="PF11348">
    <property type="entry name" value="DUF3150"/>
    <property type="match status" value="1"/>
</dbReference>
<comment type="caution">
    <text evidence="2">The sequence shown here is derived from an EMBL/GenBank/DDBJ whole genome shotgun (WGS) entry which is preliminary data.</text>
</comment>
<keyword evidence="3" id="KW-1185">Reference proteome</keyword>
<evidence type="ECO:0000313" key="3">
    <source>
        <dbReference type="Proteomes" id="UP001197028"/>
    </source>
</evidence>
<feature type="compositionally biased region" description="Polar residues" evidence="1">
    <location>
        <begin position="311"/>
        <end position="321"/>
    </location>
</feature>
<gene>
    <name evidence="2" type="ORF">HJG40_07805</name>
</gene>
<protein>
    <submittedName>
        <fullName evidence="2">DUF3150 domain-containing protein</fullName>
    </submittedName>
</protein>
<organism evidence="2 3">
    <name type="scientific">Acidithiobacillus concretivorus</name>
    <dbReference type="NCBI Taxonomy" id="3063952"/>
    <lineage>
        <taxon>Bacteria</taxon>
        <taxon>Pseudomonadati</taxon>
        <taxon>Pseudomonadota</taxon>
        <taxon>Acidithiobacillia</taxon>
        <taxon>Acidithiobacillales</taxon>
        <taxon>Acidithiobacillaceae</taxon>
        <taxon>Acidithiobacillus</taxon>
    </lineage>
</organism>